<dbReference type="NCBIfam" id="TIGR02143">
    <property type="entry name" value="trmA_only"/>
    <property type="match status" value="1"/>
</dbReference>
<sequence>MTTKLGQANPANYQQQLDDKEKATKEQFSDFWQGDIEVHPSPPSHYRMRAEFKMWQQGAEAFYAMYQPGEYKKPVTLEWEFSVGAEKIVELMPKLLEIVNASELLRKRLFQVEFLTTTTGESVTTLIYHKPLTEEWQAEANALASSLNTHIIGRSKKQKIVLTQDYVEETLTISGTPFTYKQIESGFTQPNAVVCQKMLQWAVDATANLGGDLVELYCGNGNFTLPLSKNFDKVLATEVSKTSVKAAEYNIEKNGCKNITIARMSSEEFTEALNGVREFRRLKDIDLDSYNFSTVFVDPPRAGLDEDTEALISRFDNIIYISCNPDTLANNLANLCKTHKVERFALFDQFPYTDHRECGVILSKK</sequence>
<dbReference type="GO" id="GO:0019843">
    <property type="term" value="F:rRNA binding"/>
    <property type="evidence" value="ECO:0007669"/>
    <property type="project" value="TreeGrafter"/>
</dbReference>
<evidence type="ECO:0000256" key="1">
    <source>
        <dbReference type="ARBA" id="ARBA00022603"/>
    </source>
</evidence>
<dbReference type="CDD" id="cd02440">
    <property type="entry name" value="AdoMet_MTases"/>
    <property type="match status" value="1"/>
</dbReference>
<dbReference type="InterPro" id="IPR011869">
    <property type="entry name" value="TrmA_MeTrfase"/>
</dbReference>
<gene>
    <name evidence="7 10" type="primary">trmA</name>
    <name evidence="10" type="ORF">Q4521_04410</name>
</gene>
<proteinExistence type="inferred from homology"/>
<dbReference type="PANTHER" id="PTHR47790">
    <property type="entry name" value="TRNA/TMRNA (URACIL-C(5))-METHYLTRANSFERASE"/>
    <property type="match status" value="1"/>
</dbReference>
<comment type="catalytic activity">
    <reaction evidence="6 7">
        <text>uridine(54) in tRNA + S-adenosyl-L-methionine = 5-methyluridine(54) in tRNA + S-adenosyl-L-homocysteine + H(+)</text>
        <dbReference type="Rhea" id="RHEA:42712"/>
        <dbReference type="Rhea" id="RHEA-COMP:10167"/>
        <dbReference type="Rhea" id="RHEA-COMP:10193"/>
        <dbReference type="ChEBI" id="CHEBI:15378"/>
        <dbReference type="ChEBI" id="CHEBI:57856"/>
        <dbReference type="ChEBI" id="CHEBI:59789"/>
        <dbReference type="ChEBI" id="CHEBI:65315"/>
        <dbReference type="ChEBI" id="CHEBI:74447"/>
        <dbReference type="EC" id="2.1.1.35"/>
    </reaction>
</comment>
<protein>
    <recommendedName>
        <fullName evidence="7">tRNA/tmRNA (uracil-C(5))-methyltransferase</fullName>
        <ecNumber evidence="7">2.1.1.35</ecNumber>
    </recommendedName>
    <alternativeName>
        <fullName evidence="7">tRNA (uracil(54)-C(5))-methyltransferase</fullName>
    </alternativeName>
    <alternativeName>
        <fullName evidence="7">tRNA(m5U54)-methyltransferase</fullName>
        <shortName evidence="7">RUMT</shortName>
    </alternativeName>
    <alternativeName>
        <fullName evidence="7">tmRNA (uracil(341)-C(5))-methyltransferase</fullName>
    </alternativeName>
</protein>
<dbReference type="EMBL" id="JAUOPB010000003">
    <property type="protein sequence ID" value="MDO6421708.1"/>
    <property type="molecule type" value="Genomic_DNA"/>
</dbReference>
<dbReference type="InterPro" id="IPR030390">
    <property type="entry name" value="MeTrfase_TrmA_AS"/>
</dbReference>
<organism evidence="10 11">
    <name type="scientific">Saccharophagus degradans</name>
    <dbReference type="NCBI Taxonomy" id="86304"/>
    <lineage>
        <taxon>Bacteria</taxon>
        <taxon>Pseudomonadati</taxon>
        <taxon>Pseudomonadota</taxon>
        <taxon>Gammaproteobacteria</taxon>
        <taxon>Cellvibrionales</taxon>
        <taxon>Cellvibrionaceae</taxon>
        <taxon>Saccharophagus</taxon>
    </lineage>
</organism>
<dbReference type="FunFam" id="3.40.50.150:FF:000012">
    <property type="entry name" value="tRNA/tmRNA (uracil-C(5))-methyltransferase"/>
    <property type="match status" value="1"/>
</dbReference>
<dbReference type="Gene3D" id="3.40.50.150">
    <property type="entry name" value="Vaccinia Virus protein VP39"/>
    <property type="match status" value="1"/>
</dbReference>
<comment type="function">
    <text evidence="7">Dual-specificity methyltransferase that catalyzes the formation of 5-methyluridine at position 54 (m5U54) in all tRNAs, and that of position 341 (m5U341) in tmRNA (transfer-mRNA).</text>
</comment>
<dbReference type="PROSITE" id="PS51687">
    <property type="entry name" value="SAM_MT_RNA_M5U"/>
    <property type="match status" value="1"/>
</dbReference>
<keyword evidence="3 7" id="KW-0949">S-adenosyl-L-methionine</keyword>
<dbReference type="PANTHER" id="PTHR47790:SF2">
    <property type="entry name" value="TRNA_TMRNA (URACIL-C(5))-METHYLTRANSFERASE"/>
    <property type="match status" value="1"/>
</dbReference>
<evidence type="ECO:0000256" key="3">
    <source>
        <dbReference type="ARBA" id="ARBA00022691"/>
    </source>
</evidence>
<dbReference type="Gene3D" id="2.40.50.1070">
    <property type="match status" value="1"/>
</dbReference>
<dbReference type="GO" id="GO:0005829">
    <property type="term" value="C:cytosol"/>
    <property type="evidence" value="ECO:0007669"/>
    <property type="project" value="TreeGrafter"/>
</dbReference>
<evidence type="ECO:0000256" key="4">
    <source>
        <dbReference type="ARBA" id="ARBA00022694"/>
    </source>
</evidence>
<evidence type="ECO:0000256" key="9">
    <source>
        <dbReference type="PROSITE-ProRule" id="PRU10015"/>
    </source>
</evidence>
<feature type="binding site" evidence="7 8">
    <location>
        <position position="217"/>
    </location>
    <ligand>
        <name>S-adenosyl-L-methionine</name>
        <dbReference type="ChEBI" id="CHEBI:59789"/>
    </ligand>
</feature>
<evidence type="ECO:0000256" key="8">
    <source>
        <dbReference type="PROSITE-ProRule" id="PRU01024"/>
    </source>
</evidence>
<name>A0AAW7X5A3_9GAMM</name>
<accession>A0AAW7X5A3</accession>
<feature type="binding site" evidence="7 8">
    <location>
        <position position="238"/>
    </location>
    <ligand>
        <name>S-adenosyl-L-methionine</name>
        <dbReference type="ChEBI" id="CHEBI:59789"/>
    </ligand>
</feature>
<dbReference type="GO" id="GO:0030697">
    <property type="term" value="F:tRNA (uracil(54)-C5)-methyltransferase activity, S-adenosyl methionine-dependent"/>
    <property type="evidence" value="ECO:0007669"/>
    <property type="project" value="UniProtKB-UniRule"/>
</dbReference>
<dbReference type="EC" id="2.1.1.35" evidence="7"/>
<dbReference type="InterPro" id="IPR010280">
    <property type="entry name" value="U5_MeTrfase_fam"/>
</dbReference>
<evidence type="ECO:0000256" key="6">
    <source>
        <dbReference type="ARBA" id="ARBA00052788"/>
    </source>
</evidence>
<keyword evidence="1 7" id="KW-0489">Methyltransferase</keyword>
<dbReference type="AlphaFoldDB" id="A0AAW7X5A3"/>
<dbReference type="SUPFAM" id="SSF53335">
    <property type="entry name" value="S-adenosyl-L-methionine-dependent methyltransferases"/>
    <property type="match status" value="1"/>
</dbReference>
<dbReference type="InterPro" id="IPR029063">
    <property type="entry name" value="SAM-dependent_MTases_sf"/>
</dbReference>
<comment type="similarity">
    <text evidence="7">Belongs to the class I-like SAM-binding methyltransferase superfamily. RNA M5U methyltransferase family. TrmA subfamily.</text>
</comment>
<evidence type="ECO:0000256" key="7">
    <source>
        <dbReference type="HAMAP-Rule" id="MF_01011"/>
    </source>
</evidence>
<feature type="active site" description="Nucleophile" evidence="7 8">
    <location>
        <position position="323"/>
    </location>
</feature>
<dbReference type="GO" id="GO:0000049">
    <property type="term" value="F:tRNA binding"/>
    <property type="evidence" value="ECO:0007669"/>
    <property type="project" value="TreeGrafter"/>
</dbReference>
<feature type="binding site" evidence="7">
    <location>
        <position position="222"/>
    </location>
    <ligand>
        <name>S-adenosyl-L-methionine</name>
        <dbReference type="ChEBI" id="CHEBI:59789"/>
    </ligand>
</feature>
<comment type="caution">
    <text evidence="10">The sequence shown here is derived from an EMBL/GenBank/DDBJ whole genome shotgun (WGS) entry which is preliminary data.</text>
</comment>
<keyword evidence="4 7" id="KW-0819">tRNA processing</keyword>
<reference evidence="10" key="1">
    <citation type="submission" date="2023-07" db="EMBL/GenBank/DDBJ databases">
        <title>Genome content predicts the carbon catabolic preferences of heterotrophic bacteria.</title>
        <authorList>
            <person name="Gralka M."/>
        </authorList>
    </citation>
    <scope>NUCLEOTIDE SEQUENCE</scope>
    <source>
        <strain evidence="10">I3M17_2</strain>
    </source>
</reference>
<evidence type="ECO:0000313" key="11">
    <source>
        <dbReference type="Proteomes" id="UP001169760"/>
    </source>
</evidence>
<feature type="active site" evidence="9">
    <location>
        <position position="323"/>
    </location>
</feature>
<evidence type="ECO:0000256" key="5">
    <source>
        <dbReference type="ARBA" id="ARBA00051255"/>
    </source>
</evidence>
<evidence type="ECO:0000256" key="2">
    <source>
        <dbReference type="ARBA" id="ARBA00022679"/>
    </source>
</evidence>
<evidence type="ECO:0000313" key="10">
    <source>
        <dbReference type="EMBL" id="MDO6421708.1"/>
    </source>
</evidence>
<dbReference type="FunFam" id="2.40.50.1070:FF:000001">
    <property type="entry name" value="tRNA/tmRNA (uracil-C(5))-methyltransferase"/>
    <property type="match status" value="1"/>
</dbReference>
<feature type="active site" description="Proton acceptor" evidence="7">
    <location>
        <position position="357"/>
    </location>
</feature>
<dbReference type="Pfam" id="PF05958">
    <property type="entry name" value="tRNA_U5-meth_tr"/>
    <property type="match status" value="1"/>
</dbReference>
<dbReference type="GO" id="GO:0030488">
    <property type="term" value="P:tRNA methylation"/>
    <property type="evidence" value="ECO:0007669"/>
    <property type="project" value="UniProtKB-UniRule"/>
</dbReference>
<keyword evidence="2 7" id="KW-0808">Transferase</keyword>
<dbReference type="RefSeq" id="WP_303491320.1">
    <property type="nucleotide sequence ID" value="NZ_JAUOPB010000003.1"/>
</dbReference>
<feature type="binding site" evidence="7 8">
    <location>
        <position position="189"/>
    </location>
    <ligand>
        <name>S-adenosyl-L-methionine</name>
        <dbReference type="ChEBI" id="CHEBI:59789"/>
    </ligand>
</feature>
<feature type="binding site" evidence="7 8">
    <location>
        <position position="298"/>
    </location>
    <ligand>
        <name>S-adenosyl-L-methionine</name>
        <dbReference type="ChEBI" id="CHEBI:59789"/>
    </ligand>
</feature>
<dbReference type="HAMAP" id="MF_01011">
    <property type="entry name" value="RNA_methyltr_TrmA"/>
    <property type="match status" value="1"/>
</dbReference>
<dbReference type="Proteomes" id="UP001169760">
    <property type="component" value="Unassembled WGS sequence"/>
</dbReference>
<comment type="catalytic activity">
    <reaction evidence="5 7">
        <text>uridine(341) in tmRNA + S-adenosyl-L-methionine = 5-methyluridine(341) in tmRNA + S-adenosyl-L-homocysteine + H(+)</text>
        <dbReference type="Rhea" id="RHEA:43612"/>
        <dbReference type="Rhea" id="RHEA-COMP:10630"/>
        <dbReference type="Rhea" id="RHEA-COMP:10631"/>
        <dbReference type="ChEBI" id="CHEBI:15378"/>
        <dbReference type="ChEBI" id="CHEBI:57856"/>
        <dbReference type="ChEBI" id="CHEBI:59789"/>
        <dbReference type="ChEBI" id="CHEBI:65315"/>
        <dbReference type="ChEBI" id="CHEBI:74447"/>
    </reaction>
</comment>
<dbReference type="PROSITE" id="PS01230">
    <property type="entry name" value="TRMA_1"/>
    <property type="match status" value="1"/>
</dbReference>